<evidence type="ECO:0000313" key="2">
    <source>
        <dbReference type="Proteomes" id="UP000887540"/>
    </source>
</evidence>
<name>A0A914CXG6_9BILA</name>
<dbReference type="InterPro" id="IPR011705">
    <property type="entry name" value="BACK"/>
</dbReference>
<keyword evidence="2" id="KW-1185">Reference proteome</keyword>
<dbReference type="PANTHER" id="PTHR46306:SF1">
    <property type="entry name" value="BTB_POZ DOMAIN-CONTAINING PROTEIN 9"/>
    <property type="match status" value="1"/>
</dbReference>
<evidence type="ECO:0000313" key="3">
    <source>
        <dbReference type="WBParaSite" id="ACRNAN_scaffold15298.g8778.t1"/>
    </source>
</evidence>
<protein>
    <submittedName>
        <fullName evidence="3">BACK domain-containing protein</fullName>
    </submittedName>
</protein>
<sequence length="198" mass="22044">MCNLDELKNASLDFIDINTTECINKESFLNISFNALCEILDLHLSCAEGIDIVNATKKWIAANNPEASKIFEIFKHINLSSISGAEYNSLLVALNSYFIPENLVEFVKEQENAQNSGTENRACRTIKNVATIEKGAKVIEGLCYPDSLPSASEVLLNGEINLDEIVYYNRFSEKPITIQLGRPYFLESLGSSLYFLGS</sequence>
<dbReference type="PANTHER" id="PTHR46306">
    <property type="entry name" value="BTB/POZ DOMAIN-CONTAINING PROTEIN 9"/>
    <property type="match status" value="1"/>
</dbReference>
<evidence type="ECO:0000259" key="1">
    <source>
        <dbReference type="Pfam" id="PF07707"/>
    </source>
</evidence>
<feature type="domain" description="BACK" evidence="1">
    <location>
        <begin position="2"/>
        <end position="84"/>
    </location>
</feature>
<dbReference type="Gene3D" id="1.25.40.420">
    <property type="match status" value="1"/>
</dbReference>
<accession>A0A914CXG6</accession>
<dbReference type="InterPro" id="IPR052407">
    <property type="entry name" value="BTB_POZ_domain_cont_9"/>
</dbReference>
<dbReference type="GO" id="GO:0005737">
    <property type="term" value="C:cytoplasm"/>
    <property type="evidence" value="ECO:0007669"/>
    <property type="project" value="TreeGrafter"/>
</dbReference>
<organism evidence="2 3">
    <name type="scientific">Acrobeloides nanus</name>
    <dbReference type="NCBI Taxonomy" id="290746"/>
    <lineage>
        <taxon>Eukaryota</taxon>
        <taxon>Metazoa</taxon>
        <taxon>Ecdysozoa</taxon>
        <taxon>Nematoda</taxon>
        <taxon>Chromadorea</taxon>
        <taxon>Rhabditida</taxon>
        <taxon>Tylenchina</taxon>
        <taxon>Cephalobomorpha</taxon>
        <taxon>Cephaloboidea</taxon>
        <taxon>Cephalobidae</taxon>
        <taxon>Acrobeloides</taxon>
    </lineage>
</organism>
<proteinExistence type="predicted"/>
<dbReference type="Proteomes" id="UP000887540">
    <property type="component" value="Unplaced"/>
</dbReference>
<dbReference type="WBParaSite" id="ACRNAN_scaffold15298.g8778.t1">
    <property type="protein sequence ID" value="ACRNAN_scaffold15298.g8778.t1"/>
    <property type="gene ID" value="ACRNAN_scaffold15298.g8778"/>
</dbReference>
<dbReference type="AlphaFoldDB" id="A0A914CXG6"/>
<dbReference type="Pfam" id="PF07707">
    <property type="entry name" value="BACK"/>
    <property type="match status" value="1"/>
</dbReference>
<reference evidence="3" key="1">
    <citation type="submission" date="2022-11" db="UniProtKB">
        <authorList>
            <consortium name="WormBaseParasite"/>
        </authorList>
    </citation>
    <scope>IDENTIFICATION</scope>
</reference>